<dbReference type="InterPro" id="IPR001387">
    <property type="entry name" value="Cro/C1-type_HTH"/>
</dbReference>
<evidence type="ECO:0000313" key="1">
    <source>
        <dbReference type="EMBL" id="MFD2261147.1"/>
    </source>
</evidence>
<accession>A0ABW5DJM2</accession>
<sequence length="312" mass="34669">MNTRKNIEGRAPFSRQEIIDEVKKAAVAFASHLSAFGPGNALELAAAYLGCELERYDLDGLTEEELRSIPIERHFLHRVAMDAYDYAYQVGAKGLDYQAQIDERLHEVAALLSGFPQTDFNGEPSPLNGSNPQKLREVFETFVARYKLDQESDLTITELALLASMGEAAVRTSLSKEGITTISRQKGQPGVVPHEQAVKWLMGRRGFVPSAKFSEEHEGQYKRELLASLLDKPEMSLPEFLQTAMKLRKATIHQISEQARVPEPWLEGVLSGNTSPSIDIAALKRLAEALDVPTVPFASKAVEYLLTRQSDK</sequence>
<dbReference type="CDD" id="cd00093">
    <property type="entry name" value="HTH_XRE"/>
    <property type="match status" value="1"/>
</dbReference>
<dbReference type="EMBL" id="JBHUIR010000061">
    <property type="protein sequence ID" value="MFD2261147.1"/>
    <property type="molecule type" value="Genomic_DNA"/>
</dbReference>
<comment type="caution">
    <text evidence="1">The sequence shown here is derived from an EMBL/GenBank/DDBJ whole genome shotgun (WGS) entry which is preliminary data.</text>
</comment>
<organism evidence="1 2">
    <name type="scientific">Chelativorans composti</name>
    <dbReference type="NCBI Taxonomy" id="768533"/>
    <lineage>
        <taxon>Bacteria</taxon>
        <taxon>Pseudomonadati</taxon>
        <taxon>Pseudomonadota</taxon>
        <taxon>Alphaproteobacteria</taxon>
        <taxon>Hyphomicrobiales</taxon>
        <taxon>Phyllobacteriaceae</taxon>
        <taxon>Chelativorans</taxon>
    </lineage>
</organism>
<name>A0ABW5DJM2_9HYPH</name>
<gene>
    <name evidence="1" type="ORF">ACFSMZ_15460</name>
</gene>
<protein>
    <recommendedName>
        <fullName evidence="3">HTH cro/C1-type domain-containing protein</fullName>
    </recommendedName>
</protein>
<dbReference type="RefSeq" id="WP_345099329.1">
    <property type="nucleotide sequence ID" value="NZ_BAABGS010000052.1"/>
</dbReference>
<proteinExistence type="predicted"/>
<evidence type="ECO:0000313" key="2">
    <source>
        <dbReference type="Proteomes" id="UP001597373"/>
    </source>
</evidence>
<reference evidence="2" key="1">
    <citation type="journal article" date="2019" name="Int. J. Syst. Evol. Microbiol.">
        <title>The Global Catalogue of Microorganisms (GCM) 10K type strain sequencing project: providing services to taxonomists for standard genome sequencing and annotation.</title>
        <authorList>
            <consortium name="The Broad Institute Genomics Platform"/>
            <consortium name="The Broad Institute Genome Sequencing Center for Infectious Disease"/>
            <person name="Wu L."/>
            <person name="Ma J."/>
        </authorList>
    </citation>
    <scope>NUCLEOTIDE SEQUENCE [LARGE SCALE GENOMIC DNA]</scope>
    <source>
        <strain evidence="2">KCTC 23707</strain>
    </source>
</reference>
<keyword evidence="2" id="KW-1185">Reference proteome</keyword>
<dbReference type="Proteomes" id="UP001597373">
    <property type="component" value="Unassembled WGS sequence"/>
</dbReference>
<evidence type="ECO:0008006" key="3">
    <source>
        <dbReference type="Google" id="ProtNLM"/>
    </source>
</evidence>